<dbReference type="RefSeq" id="WP_051436387.1">
    <property type="nucleotide sequence ID" value="NZ_JAMB01000021.1"/>
</dbReference>
<dbReference type="InterPro" id="IPR016181">
    <property type="entry name" value="Acyl_CoA_acyltransferase"/>
</dbReference>
<dbReference type="PROSITE" id="PS51186">
    <property type="entry name" value="GNAT"/>
    <property type="match status" value="1"/>
</dbReference>
<dbReference type="Pfam" id="PF00583">
    <property type="entry name" value="Acetyltransf_1"/>
    <property type="match status" value="1"/>
</dbReference>
<dbReference type="PANTHER" id="PTHR43420">
    <property type="entry name" value="ACETYLTRANSFERASE"/>
    <property type="match status" value="1"/>
</dbReference>
<organism evidence="4 5">
    <name type="scientific">Marinomonas ushuaiensis DSM 15871</name>
    <dbReference type="NCBI Taxonomy" id="1122207"/>
    <lineage>
        <taxon>Bacteria</taxon>
        <taxon>Pseudomonadati</taxon>
        <taxon>Pseudomonadota</taxon>
        <taxon>Gammaproteobacteria</taxon>
        <taxon>Oceanospirillales</taxon>
        <taxon>Oceanospirillaceae</taxon>
        <taxon>Marinomonas</taxon>
    </lineage>
</organism>
<proteinExistence type="predicted"/>
<dbReference type="PANTHER" id="PTHR43420:SF44">
    <property type="entry name" value="ACETYLTRANSFERASE YPEA"/>
    <property type="match status" value="1"/>
</dbReference>
<dbReference type="Gene3D" id="3.40.630.30">
    <property type="match status" value="1"/>
</dbReference>
<dbReference type="AlphaFoldDB" id="X7E0A7"/>
<comment type="caution">
    <text evidence="4">The sequence shown here is derived from an EMBL/GenBank/DDBJ whole genome shotgun (WGS) entry which is preliminary data.</text>
</comment>
<evidence type="ECO:0000256" key="2">
    <source>
        <dbReference type="ARBA" id="ARBA00023315"/>
    </source>
</evidence>
<evidence type="ECO:0000256" key="1">
    <source>
        <dbReference type="ARBA" id="ARBA00022679"/>
    </source>
</evidence>
<dbReference type="SUPFAM" id="SSF55729">
    <property type="entry name" value="Acyl-CoA N-acyltransferases (Nat)"/>
    <property type="match status" value="1"/>
</dbReference>
<dbReference type="InterPro" id="IPR000182">
    <property type="entry name" value="GNAT_dom"/>
</dbReference>
<keyword evidence="1 4" id="KW-0808">Transferase</keyword>
<evidence type="ECO:0000313" key="5">
    <source>
        <dbReference type="Proteomes" id="UP000054058"/>
    </source>
</evidence>
<keyword evidence="2" id="KW-0012">Acyltransferase</keyword>
<gene>
    <name evidence="4" type="ORF">MUS1_08675</name>
</gene>
<dbReference type="EMBL" id="JAMB01000021">
    <property type="protein sequence ID" value="ETX09489.1"/>
    <property type="molecule type" value="Genomic_DNA"/>
</dbReference>
<dbReference type="CDD" id="cd04301">
    <property type="entry name" value="NAT_SF"/>
    <property type="match status" value="1"/>
</dbReference>
<keyword evidence="5" id="KW-1185">Reference proteome</keyword>
<name>X7E0A7_9GAMM</name>
<reference evidence="4 5" key="1">
    <citation type="submission" date="2014-01" db="EMBL/GenBank/DDBJ databases">
        <title>Marinomonas ushuaiensis DSM 15871 Genome Sequencing.</title>
        <authorList>
            <person name="Lai Q."/>
            <person name="Shao Z.S."/>
        </authorList>
    </citation>
    <scope>NUCLEOTIDE SEQUENCE [LARGE SCALE GENOMIC DNA]</scope>
    <source>
        <strain evidence="4 5">DSM 15871</strain>
    </source>
</reference>
<dbReference type="eggNOG" id="COG0456">
    <property type="taxonomic scope" value="Bacteria"/>
</dbReference>
<dbReference type="GO" id="GO:0016747">
    <property type="term" value="F:acyltransferase activity, transferring groups other than amino-acyl groups"/>
    <property type="evidence" value="ECO:0007669"/>
    <property type="project" value="InterPro"/>
</dbReference>
<feature type="domain" description="N-acetyltransferase" evidence="3">
    <location>
        <begin position="5"/>
        <end position="156"/>
    </location>
</feature>
<dbReference type="InterPro" id="IPR050680">
    <property type="entry name" value="YpeA/RimI_acetyltransf"/>
</dbReference>
<accession>X7E0A7</accession>
<dbReference type="PATRIC" id="fig|1122207.3.peg.3084"/>
<protein>
    <submittedName>
        <fullName evidence="4">GCN5 family acetyltransferase</fullName>
    </submittedName>
</protein>
<dbReference type="Proteomes" id="UP000054058">
    <property type="component" value="Unassembled WGS sequence"/>
</dbReference>
<sequence length="156" mass="17552">MMSSISIRQAVGSDLYALVSLDALSNPHPWGESLVLDALKTRKNWVIERVEKVSGQSPESLLGWLTASQWGDQSELELIVVSLDARRQGLAKKLMTEWLANIKHEGVSEFLLEVRESNVGAISLYESLNFELVGRRKNYYQTEQGHEAACLFTLKM</sequence>
<dbReference type="OrthoDB" id="9796919at2"/>
<evidence type="ECO:0000313" key="4">
    <source>
        <dbReference type="EMBL" id="ETX09489.1"/>
    </source>
</evidence>
<dbReference type="STRING" id="1122207.MUS1_08675"/>
<evidence type="ECO:0000259" key="3">
    <source>
        <dbReference type="PROSITE" id="PS51186"/>
    </source>
</evidence>